<evidence type="ECO:0000313" key="5">
    <source>
        <dbReference type="Proteomes" id="UP000001303"/>
    </source>
</evidence>
<dbReference type="Proteomes" id="UP000001303">
    <property type="component" value="Chromosome"/>
</dbReference>
<dbReference type="SUPFAM" id="SSF53335">
    <property type="entry name" value="S-adenosyl-L-methionine-dependent methyltransferases"/>
    <property type="match status" value="1"/>
</dbReference>
<keyword evidence="1" id="KW-0489">Methyltransferase</keyword>
<dbReference type="GO" id="GO:0035243">
    <property type="term" value="F:protein-arginine omega-N symmetric methyltransferase activity"/>
    <property type="evidence" value="ECO:0007669"/>
    <property type="project" value="TreeGrafter"/>
</dbReference>
<keyword evidence="2" id="KW-0808">Transferase</keyword>
<evidence type="ECO:0000256" key="3">
    <source>
        <dbReference type="SAM" id="Phobius"/>
    </source>
</evidence>
<reference key="2">
    <citation type="submission" date="2010-08" db="EMBL/GenBank/DDBJ databases">
        <title>Functional convergence in reduced genomes of bacterial symbionts spanning 200 million years of evolution.</title>
        <authorList>
            <person name="McCutcheon J.P."/>
            <person name="Moran N.A."/>
        </authorList>
    </citation>
    <scope>NUCLEOTIDE SEQUENCE</scope>
    <source>
        <strain>CARI</strain>
    </source>
</reference>
<dbReference type="PANTHER" id="PTHR12049">
    <property type="entry name" value="PROTEIN ARGININE METHYLTRANSFERASE NDUFAF7, MITOCHONDRIAL"/>
    <property type="match status" value="1"/>
</dbReference>
<keyword evidence="5" id="KW-1185">Reference proteome</keyword>
<evidence type="ECO:0008006" key="6">
    <source>
        <dbReference type="Google" id="ProtNLM"/>
    </source>
</evidence>
<dbReference type="STRING" id="871271.ZICARI_014"/>
<evidence type="ECO:0000256" key="1">
    <source>
        <dbReference type="ARBA" id="ARBA00022603"/>
    </source>
</evidence>
<protein>
    <recommendedName>
        <fullName evidence="6">SAM-dependent methyltransferase</fullName>
    </recommendedName>
</protein>
<reference evidence="4 5" key="1">
    <citation type="journal article" date="2010" name="Genome Biol. Evol.">
        <title>Functional convergence in reduced genomes of bacterial symbionts spanning 200 My of evolution.</title>
        <authorList>
            <person name="McCutcheon J.P."/>
            <person name="Moran N.A."/>
        </authorList>
    </citation>
    <scope>NUCLEOTIDE SEQUENCE [LARGE SCALE GENOMIC DNA]</scope>
    <source>
        <strain evidence="4 5">CARI</strain>
    </source>
</reference>
<dbReference type="InterPro" id="IPR003788">
    <property type="entry name" value="NDUFAF7"/>
</dbReference>
<dbReference type="KEGG" id="zin:ZICARI_014"/>
<name>E0TIL6_ZINIC</name>
<dbReference type="AlphaFoldDB" id="E0TIL6"/>
<accession>E0TIL6</accession>
<evidence type="ECO:0000256" key="2">
    <source>
        <dbReference type="ARBA" id="ARBA00022679"/>
    </source>
</evidence>
<dbReference type="GO" id="GO:0032259">
    <property type="term" value="P:methylation"/>
    <property type="evidence" value="ECO:0007669"/>
    <property type="project" value="UniProtKB-KW"/>
</dbReference>
<dbReference type="PANTHER" id="PTHR12049:SF7">
    <property type="entry name" value="PROTEIN ARGININE METHYLTRANSFERASE NDUFAF7, MITOCHONDRIAL"/>
    <property type="match status" value="1"/>
</dbReference>
<keyword evidence="3" id="KW-1133">Transmembrane helix</keyword>
<feature type="transmembrane region" description="Helical" evidence="3">
    <location>
        <begin position="60"/>
        <end position="82"/>
    </location>
</feature>
<dbReference type="InterPro" id="IPR038375">
    <property type="entry name" value="NDUFAF7_sf"/>
</dbReference>
<dbReference type="InterPro" id="IPR029063">
    <property type="entry name" value="SAM-dependent_MTases_sf"/>
</dbReference>
<dbReference type="Gene3D" id="3.40.50.12710">
    <property type="match status" value="1"/>
</dbReference>
<organism evidence="4 5">
    <name type="scientific">Zinderia insecticola (strain CARI)</name>
    <dbReference type="NCBI Taxonomy" id="871271"/>
    <lineage>
        <taxon>Bacteria</taxon>
        <taxon>Pseudomonadati</taxon>
        <taxon>Pseudomonadota</taxon>
        <taxon>Betaproteobacteria</taxon>
        <taxon>Burkholderiales</taxon>
        <taxon>Oxalobacteraceae</taxon>
        <taxon>Candidatus Zinderia</taxon>
    </lineage>
</organism>
<gene>
    <name evidence="4" type="ordered locus">ZICARI_014</name>
</gene>
<keyword evidence="3" id="KW-0472">Membrane</keyword>
<dbReference type="EMBL" id="CP002161">
    <property type="protein sequence ID" value="ADM89643.1"/>
    <property type="molecule type" value="Genomic_DNA"/>
</dbReference>
<proteinExistence type="predicted"/>
<dbReference type="Pfam" id="PF02636">
    <property type="entry name" value="Methyltransf_28"/>
    <property type="match status" value="1"/>
</dbReference>
<evidence type="ECO:0000313" key="4">
    <source>
        <dbReference type="EMBL" id="ADM89643.1"/>
    </source>
</evidence>
<dbReference type="HOGENOM" id="CLU_024840_1_1_4"/>
<sequence length="344" mass="41915">MLFKDKYNLKFKYSKLLKYILIQKIKKKKYLKFSEFINIILYKKKIGYYNNFLFYNKKDYLTSSQISNIFTISLANFFFFFLKKEFCKILEFGGGNGKFAFNILKELKKFNLFPKYYIIEKSRYLKNIKKKKYKNIKWIKKIPKNFSGIIFLNEVLDSIPFDLIIKNNNNYYNSNIIINNELNFVFKNKKINKKYLSFFIKNRYYNLYKFINNIFLNIKNNKNIIIIIDYGNLNNFYIKNNFMCFYKHFSHGNPFSFPGLQDITNFVNFKFILKLIVKYKFKILNFSNQENFILNIGILDFLKKKKYNKIKYFNKINFLKKIILPYEMGEIFKVLILGNKINIY</sequence>
<keyword evidence="3" id="KW-0812">Transmembrane</keyword>